<evidence type="ECO:0000256" key="2">
    <source>
        <dbReference type="ARBA" id="ARBA00022741"/>
    </source>
</evidence>
<evidence type="ECO:0000256" key="11">
    <source>
        <dbReference type="ARBA" id="ARBA00064728"/>
    </source>
</evidence>
<evidence type="ECO:0000256" key="3">
    <source>
        <dbReference type="ARBA" id="ARBA00023134"/>
    </source>
</evidence>
<dbReference type="InterPro" id="IPR050209">
    <property type="entry name" value="Rab_GTPases_membrane_traffic"/>
</dbReference>
<dbReference type="CDD" id="cd01868">
    <property type="entry name" value="Rab11_like"/>
    <property type="match status" value="1"/>
</dbReference>
<evidence type="ECO:0000256" key="1">
    <source>
        <dbReference type="ARBA" id="ARBA00006270"/>
    </source>
</evidence>
<feature type="compositionally biased region" description="Polar residues" evidence="12">
    <location>
        <begin position="198"/>
        <end position="209"/>
    </location>
</feature>
<evidence type="ECO:0000256" key="4">
    <source>
        <dbReference type="ARBA" id="ARBA00023136"/>
    </source>
</evidence>
<organism evidence="13 14">
    <name type="scientific">Lottia gigantea</name>
    <name type="common">Giant owl limpet</name>
    <dbReference type="NCBI Taxonomy" id="225164"/>
    <lineage>
        <taxon>Eukaryota</taxon>
        <taxon>Metazoa</taxon>
        <taxon>Spiralia</taxon>
        <taxon>Lophotrochozoa</taxon>
        <taxon>Mollusca</taxon>
        <taxon>Gastropoda</taxon>
        <taxon>Patellogastropoda</taxon>
        <taxon>Lottioidea</taxon>
        <taxon>Lottiidae</taxon>
        <taxon>Lottia</taxon>
    </lineage>
</organism>
<dbReference type="GeneID" id="20246731"/>
<dbReference type="PROSITE" id="PS51420">
    <property type="entry name" value="RHO"/>
    <property type="match status" value="1"/>
</dbReference>
<protein>
    <recommendedName>
        <fullName evidence="9">Ras-related protein Rab-25</fullName>
    </recommendedName>
</protein>
<evidence type="ECO:0000256" key="12">
    <source>
        <dbReference type="SAM" id="MobiDB-lite"/>
    </source>
</evidence>
<dbReference type="PROSITE" id="PS51419">
    <property type="entry name" value="RAB"/>
    <property type="match status" value="1"/>
</dbReference>
<proteinExistence type="inferred from homology"/>
<dbReference type="InterPro" id="IPR005225">
    <property type="entry name" value="Small_GTP-bd"/>
</dbReference>
<dbReference type="OrthoDB" id="9989112at2759"/>
<evidence type="ECO:0000313" key="14">
    <source>
        <dbReference type="Proteomes" id="UP000030746"/>
    </source>
</evidence>
<dbReference type="SMART" id="SM00174">
    <property type="entry name" value="RHO"/>
    <property type="match status" value="1"/>
</dbReference>
<dbReference type="NCBIfam" id="TIGR00231">
    <property type="entry name" value="small_GTP"/>
    <property type="match status" value="1"/>
</dbReference>
<evidence type="ECO:0000256" key="8">
    <source>
        <dbReference type="ARBA" id="ARBA00037868"/>
    </source>
</evidence>
<dbReference type="SMART" id="SM00176">
    <property type="entry name" value="RAN"/>
    <property type="match status" value="1"/>
</dbReference>
<evidence type="ECO:0000256" key="9">
    <source>
        <dbReference type="ARBA" id="ARBA00039508"/>
    </source>
</evidence>
<dbReference type="PROSITE" id="PS51421">
    <property type="entry name" value="RAS"/>
    <property type="match status" value="1"/>
</dbReference>
<dbReference type="GO" id="GO:0012505">
    <property type="term" value="C:endomembrane system"/>
    <property type="evidence" value="ECO:0007669"/>
    <property type="project" value="UniProtKB-SubCell"/>
</dbReference>
<keyword evidence="6" id="KW-0636">Prenylation</keyword>
<dbReference type="Proteomes" id="UP000030746">
    <property type="component" value="Unassembled WGS sequence"/>
</dbReference>
<dbReference type="PANTHER" id="PTHR47979">
    <property type="entry name" value="DRAB11-RELATED"/>
    <property type="match status" value="1"/>
</dbReference>
<evidence type="ECO:0000256" key="5">
    <source>
        <dbReference type="ARBA" id="ARBA00023288"/>
    </source>
</evidence>
<comment type="similarity">
    <text evidence="1">Belongs to the small GTPase superfamily. Rab family.</text>
</comment>
<dbReference type="GO" id="GO:0003924">
    <property type="term" value="F:GTPase activity"/>
    <property type="evidence" value="ECO:0007669"/>
    <property type="project" value="InterPro"/>
</dbReference>
<keyword evidence="14" id="KW-1185">Reference proteome</keyword>
<dbReference type="CTD" id="20246731"/>
<dbReference type="InterPro" id="IPR027417">
    <property type="entry name" value="P-loop_NTPase"/>
</dbReference>
<evidence type="ECO:0000313" key="13">
    <source>
        <dbReference type="EMBL" id="ESO90857.1"/>
    </source>
</evidence>
<dbReference type="OMA" id="EMLFFET"/>
<dbReference type="GO" id="GO:0031260">
    <property type="term" value="C:pseudopodium membrane"/>
    <property type="evidence" value="ECO:0007669"/>
    <property type="project" value="UniProtKB-SubCell"/>
</dbReference>
<dbReference type="EMBL" id="KB202325">
    <property type="protein sequence ID" value="ESO90857.1"/>
    <property type="molecule type" value="Genomic_DNA"/>
</dbReference>
<accession>V4A2G3</accession>
<dbReference type="Pfam" id="PF00071">
    <property type="entry name" value="Ras"/>
    <property type="match status" value="1"/>
</dbReference>
<dbReference type="SMART" id="SM00175">
    <property type="entry name" value="RAB"/>
    <property type="match status" value="1"/>
</dbReference>
<keyword evidence="3" id="KW-0342">GTP-binding</keyword>
<dbReference type="InterPro" id="IPR001806">
    <property type="entry name" value="Small_GTPase"/>
</dbReference>
<reference evidence="13 14" key="1">
    <citation type="journal article" date="2013" name="Nature">
        <title>Insights into bilaterian evolution from three spiralian genomes.</title>
        <authorList>
            <person name="Simakov O."/>
            <person name="Marletaz F."/>
            <person name="Cho S.J."/>
            <person name="Edsinger-Gonzales E."/>
            <person name="Havlak P."/>
            <person name="Hellsten U."/>
            <person name="Kuo D.H."/>
            <person name="Larsson T."/>
            <person name="Lv J."/>
            <person name="Arendt D."/>
            <person name="Savage R."/>
            <person name="Osoegawa K."/>
            <person name="de Jong P."/>
            <person name="Grimwood J."/>
            <person name="Chapman J.A."/>
            <person name="Shapiro H."/>
            <person name="Aerts A."/>
            <person name="Otillar R.P."/>
            <person name="Terry A.Y."/>
            <person name="Boore J.L."/>
            <person name="Grigoriev I.V."/>
            <person name="Lindberg D.R."/>
            <person name="Seaver E.C."/>
            <person name="Weisblat D.A."/>
            <person name="Putnam N.H."/>
            <person name="Rokhsar D.S."/>
        </authorList>
    </citation>
    <scope>NUCLEOTIDE SEQUENCE [LARGE SCALE GENOMIC DNA]</scope>
</reference>
<comment type="function">
    <text evidence="10">The small GTPases Rab are key regulators of intracellular membrane trafficking, from the formation of transport vesicles to their fusion with membranes. Rabs cycle between an inactive GDP-bound form and an active GTP-bound form that is able to recruit to membranes different set of downstream effectors directly responsible for vesicle formation, movement, tethering and fusion. RAB25 regulates epithelial cell differentiation, proliferation and survival, thereby playing key roles in tumorigenesis. Promotes invasive migration of cells in which it functions to localize and maintain integrin alpha-V/beta-1 at the tips of extending pseudopodia. Involved in the regulation of epithelial morphogenesis through the control of CLDN4 expression and localization at tight junctions. May selectively regulate the apical recycling pathway. Together with MYO5B regulates transcytosis.</text>
</comment>
<dbReference type="FunFam" id="3.40.50.300:FF:000067">
    <property type="entry name" value="ras-related protein RABA1f"/>
    <property type="match status" value="1"/>
</dbReference>
<dbReference type="SUPFAM" id="SSF52540">
    <property type="entry name" value="P-loop containing nucleoside triphosphate hydrolases"/>
    <property type="match status" value="1"/>
</dbReference>
<comment type="subunit">
    <text evidence="11">Interacts (GTP-bound form) with RAB11FIP1, RAB11FIP2, RAB11FIP3 and RAB11FIP4. Interacts (via the hypervariable C-terminal region) with ITGB1 (via the cytoplasmic region); the interaction is GTP-dependent. Interacts with ITGAV. Associates with the integrin alpha-V/beta-1 heterodimer. Interacts with VPS33B.</text>
</comment>
<sequence>MAAVTDDHYDYIWKVVLVGDSGVGKTNLLSRFTRNEFNAESKSTIGVEFATRNVNIKGKTIRAQIWDTAGQERYRAITSVYYRGAVGALVVYDITKQLTFESLEKWLEELREHADPNCRIMLVGNKIDLNHLKEVVQDEGRAFAEKERISFVETSALDSTNVGEAFNNLLVDIFKTQVEDPPSPAPPKESARRLELPQETSKPQSDCNC</sequence>
<dbReference type="KEGG" id="lgi:LOTGIDRAFT_217705"/>
<evidence type="ECO:0000256" key="7">
    <source>
        <dbReference type="ARBA" id="ARBA00037836"/>
    </source>
</evidence>
<dbReference type="GO" id="GO:0005525">
    <property type="term" value="F:GTP binding"/>
    <property type="evidence" value="ECO:0007669"/>
    <property type="project" value="UniProtKB-KW"/>
</dbReference>
<dbReference type="AlphaFoldDB" id="V4A2G3"/>
<keyword evidence="5" id="KW-0449">Lipoprotein</keyword>
<gene>
    <name evidence="13" type="ORF">LOTGIDRAFT_217705</name>
</gene>
<dbReference type="Gene3D" id="3.40.50.300">
    <property type="entry name" value="P-loop containing nucleotide triphosphate hydrolases"/>
    <property type="match status" value="1"/>
</dbReference>
<dbReference type="RefSeq" id="XP_009058508.1">
    <property type="nucleotide sequence ID" value="XM_009060260.1"/>
</dbReference>
<dbReference type="SMART" id="SM00173">
    <property type="entry name" value="RAS"/>
    <property type="match status" value="1"/>
</dbReference>
<evidence type="ECO:0000256" key="10">
    <source>
        <dbReference type="ARBA" id="ARBA00055320"/>
    </source>
</evidence>
<keyword evidence="4" id="KW-0472">Membrane</keyword>
<dbReference type="PRINTS" id="PR00449">
    <property type="entry name" value="RASTRNSFRMNG"/>
</dbReference>
<dbReference type="STRING" id="225164.V4A2G3"/>
<name>V4A2G3_LOTGI</name>
<dbReference type="HOGENOM" id="CLU_041217_23_1_1"/>
<evidence type="ECO:0000256" key="6">
    <source>
        <dbReference type="ARBA" id="ARBA00023289"/>
    </source>
</evidence>
<keyword evidence="2" id="KW-0547">Nucleotide-binding</keyword>
<feature type="region of interest" description="Disordered" evidence="12">
    <location>
        <begin position="177"/>
        <end position="209"/>
    </location>
</feature>
<comment type="subcellular location">
    <subcellularLocation>
        <location evidence="7">Cell projection</location>
        <location evidence="7">Pseudopodium membrane</location>
    </subcellularLocation>
    <subcellularLocation>
        <location evidence="8">Endomembrane system</location>
        <topology evidence="8">Lipid-anchor</topology>
    </subcellularLocation>
</comment>